<feature type="transmembrane region" description="Helical" evidence="1">
    <location>
        <begin position="28"/>
        <end position="46"/>
    </location>
</feature>
<sequence length="164" mass="18639">MNVKMIVICMYIMLVYWLSLRIPYLDTLFFPALGAYSFLFATKSFRMTEISKIILGSFLSSALGTLFFYMYPSPISLFANALITMWMVTRFKWNAPPIVAVSLIPFFSHSPNHWFIPLSICAVMLGLMLFLVVAELIEKRKAELLSFILGNKVAAKSEKLDTVA</sequence>
<keyword evidence="1" id="KW-0812">Transmembrane</keyword>
<evidence type="ECO:0000313" key="2">
    <source>
        <dbReference type="EMBL" id="QRG65130.1"/>
    </source>
</evidence>
<feature type="transmembrane region" description="Helical" evidence="1">
    <location>
        <begin position="114"/>
        <end position="137"/>
    </location>
</feature>
<dbReference type="RefSeq" id="WP_203254648.1">
    <property type="nucleotide sequence ID" value="NZ_CP069127.1"/>
</dbReference>
<keyword evidence="3" id="KW-1185">Reference proteome</keyword>
<gene>
    <name evidence="2" type="ORF">JNE38_15885</name>
</gene>
<protein>
    <submittedName>
        <fullName evidence="2">HPP family protein</fullName>
    </submittedName>
</protein>
<name>A0ABX7FH06_BRECH</name>
<keyword evidence="1" id="KW-0472">Membrane</keyword>
<dbReference type="Proteomes" id="UP000596248">
    <property type="component" value="Chromosome"/>
</dbReference>
<proteinExistence type="predicted"/>
<accession>A0ABX7FH06</accession>
<organism evidence="2 3">
    <name type="scientific">Brevibacillus choshinensis</name>
    <dbReference type="NCBI Taxonomy" id="54911"/>
    <lineage>
        <taxon>Bacteria</taxon>
        <taxon>Bacillati</taxon>
        <taxon>Bacillota</taxon>
        <taxon>Bacilli</taxon>
        <taxon>Bacillales</taxon>
        <taxon>Paenibacillaceae</taxon>
        <taxon>Brevibacillus</taxon>
    </lineage>
</organism>
<reference evidence="2 3" key="1">
    <citation type="submission" date="2021-01" db="EMBL/GenBank/DDBJ databases">
        <title>Identification of strong promoters based on the transcriptome of Brevibacillus choshinensis.</title>
        <authorList>
            <person name="Yao D."/>
            <person name="Zhang K."/>
            <person name="Wu J."/>
        </authorList>
    </citation>
    <scope>NUCLEOTIDE SEQUENCE [LARGE SCALE GENOMIC DNA]</scope>
    <source>
        <strain evidence="2 3">HPD31-SP3</strain>
    </source>
</reference>
<dbReference type="EMBL" id="CP069127">
    <property type="protein sequence ID" value="QRG65130.1"/>
    <property type="molecule type" value="Genomic_DNA"/>
</dbReference>
<evidence type="ECO:0000256" key="1">
    <source>
        <dbReference type="SAM" id="Phobius"/>
    </source>
</evidence>
<keyword evidence="1" id="KW-1133">Transmembrane helix</keyword>
<feature type="transmembrane region" description="Helical" evidence="1">
    <location>
        <begin position="5"/>
        <end position="22"/>
    </location>
</feature>
<evidence type="ECO:0000313" key="3">
    <source>
        <dbReference type="Proteomes" id="UP000596248"/>
    </source>
</evidence>